<dbReference type="Pfam" id="PF01545">
    <property type="entry name" value="Cation_efflux"/>
    <property type="match status" value="1"/>
</dbReference>
<dbReference type="SUPFAM" id="SSF161111">
    <property type="entry name" value="Cation efflux protein transmembrane domain-like"/>
    <property type="match status" value="1"/>
</dbReference>
<feature type="region of interest" description="Disordered" evidence="8">
    <location>
        <begin position="316"/>
        <end position="337"/>
    </location>
</feature>
<evidence type="ECO:0000313" key="13">
    <source>
        <dbReference type="Proteomes" id="UP000638848"/>
    </source>
</evidence>
<feature type="domain" description="Cation efflux protein cytoplasmic" evidence="11">
    <location>
        <begin position="231"/>
        <end position="311"/>
    </location>
</feature>
<feature type="transmembrane region" description="Helical" evidence="9">
    <location>
        <begin position="178"/>
        <end position="196"/>
    </location>
</feature>
<protein>
    <submittedName>
        <fullName evidence="12">Cation transporter</fullName>
    </submittedName>
</protein>
<dbReference type="SUPFAM" id="SSF160240">
    <property type="entry name" value="Cation efflux protein cytoplasmic domain-like"/>
    <property type="match status" value="1"/>
</dbReference>
<name>A0A917GR30_9MICC</name>
<dbReference type="EMBL" id="BMEQ01000006">
    <property type="protein sequence ID" value="GGG54174.1"/>
    <property type="molecule type" value="Genomic_DNA"/>
</dbReference>
<dbReference type="InterPro" id="IPR058533">
    <property type="entry name" value="Cation_efflux_TM"/>
</dbReference>
<feature type="transmembrane region" description="Helical" evidence="9">
    <location>
        <begin position="62"/>
        <end position="83"/>
    </location>
</feature>
<gene>
    <name evidence="12" type="ORF">GCM10011374_16300</name>
</gene>
<dbReference type="Pfam" id="PF16916">
    <property type="entry name" value="ZT_dimer"/>
    <property type="match status" value="1"/>
</dbReference>
<dbReference type="AlphaFoldDB" id="A0A917GR30"/>
<keyword evidence="4 9" id="KW-0812">Transmembrane</keyword>
<keyword evidence="5 9" id="KW-1133">Transmembrane helix</keyword>
<reference evidence="12" key="1">
    <citation type="journal article" date="2014" name="Int. J. Syst. Evol. Microbiol.">
        <title>Complete genome sequence of Corynebacterium casei LMG S-19264T (=DSM 44701T), isolated from a smear-ripened cheese.</title>
        <authorList>
            <consortium name="US DOE Joint Genome Institute (JGI-PGF)"/>
            <person name="Walter F."/>
            <person name="Albersmeier A."/>
            <person name="Kalinowski J."/>
            <person name="Ruckert C."/>
        </authorList>
    </citation>
    <scope>NUCLEOTIDE SEQUENCE</scope>
    <source>
        <strain evidence="12">CGMCC 1.12187</strain>
    </source>
</reference>
<evidence type="ECO:0000256" key="5">
    <source>
        <dbReference type="ARBA" id="ARBA00022989"/>
    </source>
</evidence>
<dbReference type="Gene3D" id="1.20.1510.10">
    <property type="entry name" value="Cation efflux protein transmembrane domain"/>
    <property type="match status" value="1"/>
</dbReference>
<reference evidence="12" key="2">
    <citation type="submission" date="2020-09" db="EMBL/GenBank/DDBJ databases">
        <authorList>
            <person name="Sun Q."/>
            <person name="Zhou Y."/>
        </authorList>
    </citation>
    <scope>NUCLEOTIDE SEQUENCE</scope>
    <source>
        <strain evidence="12">CGMCC 1.12187</strain>
    </source>
</reference>
<feature type="region of interest" description="Disordered" evidence="8">
    <location>
        <begin position="1"/>
        <end position="28"/>
    </location>
</feature>
<evidence type="ECO:0000259" key="10">
    <source>
        <dbReference type="Pfam" id="PF01545"/>
    </source>
</evidence>
<evidence type="ECO:0000256" key="2">
    <source>
        <dbReference type="ARBA" id="ARBA00008873"/>
    </source>
</evidence>
<comment type="similarity">
    <text evidence="2">Belongs to the cation diffusion facilitator (CDF) transporter (TC 2.A.4) family. SLC30A subfamily.</text>
</comment>
<evidence type="ECO:0000256" key="6">
    <source>
        <dbReference type="ARBA" id="ARBA00023065"/>
    </source>
</evidence>
<dbReference type="Proteomes" id="UP000638848">
    <property type="component" value="Unassembled WGS sequence"/>
</dbReference>
<evidence type="ECO:0000256" key="7">
    <source>
        <dbReference type="ARBA" id="ARBA00023136"/>
    </source>
</evidence>
<evidence type="ECO:0000256" key="3">
    <source>
        <dbReference type="ARBA" id="ARBA00022448"/>
    </source>
</evidence>
<dbReference type="InterPro" id="IPR050681">
    <property type="entry name" value="CDF/SLC30A"/>
</dbReference>
<dbReference type="InterPro" id="IPR027469">
    <property type="entry name" value="Cation_efflux_TMD_sf"/>
</dbReference>
<dbReference type="RefSeq" id="WP_188536032.1">
    <property type="nucleotide sequence ID" value="NZ_BMEQ01000006.1"/>
</dbReference>
<comment type="caution">
    <text evidence="12">The sequence shown here is derived from an EMBL/GenBank/DDBJ whole genome shotgun (WGS) entry which is preliminary data.</text>
</comment>
<keyword evidence="6" id="KW-0406">Ion transport</keyword>
<feature type="transmembrane region" description="Helical" evidence="9">
    <location>
        <begin position="36"/>
        <end position="56"/>
    </location>
</feature>
<comment type="subcellular location">
    <subcellularLocation>
        <location evidence="1">Membrane</location>
        <topology evidence="1">Multi-pass membrane protein</topology>
    </subcellularLocation>
</comment>
<dbReference type="InterPro" id="IPR002524">
    <property type="entry name" value="Cation_efflux"/>
</dbReference>
<feature type="transmembrane region" description="Helical" evidence="9">
    <location>
        <begin position="103"/>
        <end position="122"/>
    </location>
</feature>
<organism evidence="12 13">
    <name type="scientific">Kocuria dechangensis</name>
    <dbReference type="NCBI Taxonomy" id="1176249"/>
    <lineage>
        <taxon>Bacteria</taxon>
        <taxon>Bacillati</taxon>
        <taxon>Actinomycetota</taxon>
        <taxon>Actinomycetes</taxon>
        <taxon>Micrococcales</taxon>
        <taxon>Micrococcaceae</taxon>
        <taxon>Kocuria</taxon>
    </lineage>
</organism>
<evidence type="ECO:0000256" key="1">
    <source>
        <dbReference type="ARBA" id="ARBA00004141"/>
    </source>
</evidence>
<accession>A0A917GR30</accession>
<keyword evidence="3" id="KW-0813">Transport</keyword>
<evidence type="ECO:0000256" key="8">
    <source>
        <dbReference type="SAM" id="MobiDB-lite"/>
    </source>
</evidence>
<feature type="compositionally biased region" description="Basic and acidic residues" evidence="8">
    <location>
        <begin position="1"/>
        <end position="16"/>
    </location>
</feature>
<dbReference type="InterPro" id="IPR036837">
    <property type="entry name" value="Cation_efflux_CTD_sf"/>
</dbReference>
<keyword evidence="13" id="KW-1185">Reference proteome</keyword>
<proteinExistence type="inferred from homology"/>
<feature type="transmembrane region" description="Helical" evidence="9">
    <location>
        <begin position="134"/>
        <end position="158"/>
    </location>
</feature>
<sequence length="337" mass="35776">MAHDHAGDHGHEEAGHGHSHGPGHSHAGPGTDRWRIATAFGITTALFVVQLVGALWTGSLALLFDTAHVLTDAGGLLLALVAAHLSLRPPTARRTWGWRRAEIVAAALQAGVLLAVGLFVLVEGVRRFIEPEPVASAEMVVFGILGLAGNIIAMVVLFGGRRSSLNLRAAMLEVLNDALGSVAVIVAAVVITLTGWVQADAVVALLIGLLIVPRTLRLLGESLSVLMESAPPGLDLQDVRGHILELPHVVGIHDLHASRISSDLPVLTAHVVLEDEYFYSGGSAEALGRIQRCVAEHFPVSVQHSTIQLEPADHVEPEVCSPHDHRGTQDHRGTHDH</sequence>
<evidence type="ECO:0000256" key="4">
    <source>
        <dbReference type="ARBA" id="ARBA00022692"/>
    </source>
</evidence>
<keyword evidence="7 9" id="KW-0472">Membrane</keyword>
<dbReference type="PANTHER" id="PTHR11562">
    <property type="entry name" value="CATION EFFLUX PROTEIN/ ZINC TRANSPORTER"/>
    <property type="match status" value="1"/>
</dbReference>
<dbReference type="GO" id="GO:0005886">
    <property type="term" value="C:plasma membrane"/>
    <property type="evidence" value="ECO:0007669"/>
    <property type="project" value="TreeGrafter"/>
</dbReference>
<dbReference type="GO" id="GO:0005385">
    <property type="term" value="F:zinc ion transmembrane transporter activity"/>
    <property type="evidence" value="ECO:0007669"/>
    <property type="project" value="TreeGrafter"/>
</dbReference>
<feature type="domain" description="Cation efflux protein transmembrane" evidence="10">
    <location>
        <begin position="38"/>
        <end position="227"/>
    </location>
</feature>
<evidence type="ECO:0000256" key="9">
    <source>
        <dbReference type="SAM" id="Phobius"/>
    </source>
</evidence>
<evidence type="ECO:0000259" key="11">
    <source>
        <dbReference type="Pfam" id="PF16916"/>
    </source>
</evidence>
<dbReference type="PANTHER" id="PTHR11562:SF17">
    <property type="entry name" value="RE54080P-RELATED"/>
    <property type="match status" value="1"/>
</dbReference>
<evidence type="ECO:0000313" key="12">
    <source>
        <dbReference type="EMBL" id="GGG54174.1"/>
    </source>
</evidence>
<dbReference type="NCBIfam" id="TIGR01297">
    <property type="entry name" value="CDF"/>
    <property type="match status" value="1"/>
</dbReference>
<dbReference type="InterPro" id="IPR027470">
    <property type="entry name" value="Cation_efflux_CTD"/>
</dbReference>